<feature type="compositionally biased region" description="Low complexity" evidence="1">
    <location>
        <begin position="1141"/>
        <end position="1159"/>
    </location>
</feature>
<feature type="compositionally biased region" description="Polar residues" evidence="1">
    <location>
        <begin position="574"/>
        <end position="587"/>
    </location>
</feature>
<feature type="compositionally biased region" description="Low complexity" evidence="1">
    <location>
        <begin position="155"/>
        <end position="166"/>
    </location>
</feature>
<protein>
    <submittedName>
        <fullName evidence="2">Uncharacterized protein</fullName>
    </submittedName>
</protein>
<feature type="compositionally biased region" description="Polar residues" evidence="1">
    <location>
        <begin position="695"/>
        <end position="707"/>
    </location>
</feature>
<feature type="compositionally biased region" description="Polar residues" evidence="1">
    <location>
        <begin position="676"/>
        <end position="687"/>
    </location>
</feature>
<dbReference type="InParanoid" id="A0A409YD90"/>
<feature type="compositionally biased region" description="Basic and acidic residues" evidence="1">
    <location>
        <begin position="559"/>
        <end position="573"/>
    </location>
</feature>
<feature type="compositionally biased region" description="Polar residues" evidence="1">
    <location>
        <begin position="734"/>
        <end position="747"/>
    </location>
</feature>
<dbReference type="Proteomes" id="UP000284842">
    <property type="component" value="Unassembled WGS sequence"/>
</dbReference>
<dbReference type="STRING" id="181874.A0A409YD90"/>
<organism evidence="2 3">
    <name type="scientific">Panaeolus cyanescens</name>
    <dbReference type="NCBI Taxonomy" id="181874"/>
    <lineage>
        <taxon>Eukaryota</taxon>
        <taxon>Fungi</taxon>
        <taxon>Dikarya</taxon>
        <taxon>Basidiomycota</taxon>
        <taxon>Agaricomycotina</taxon>
        <taxon>Agaricomycetes</taxon>
        <taxon>Agaricomycetidae</taxon>
        <taxon>Agaricales</taxon>
        <taxon>Agaricineae</taxon>
        <taxon>Galeropsidaceae</taxon>
        <taxon>Panaeolus</taxon>
    </lineage>
</organism>
<sequence>METPKKRKREPDTLRVTYDAETRTFDRLFKEHSLEEMKAVIRKKMALPSSEKLHLYQVRDGKSIDLEDAEDFEAFAASARISATATVRVVIGGKACQSGVPNLNGIQVPHKSKTKKQSEPSQQTPSVASPAPDSNGTSPDSPRPAKKRRVSFVEATSSPPASTAKAASKERKDDSPSTSPPAPISKSSSEGAVDDKKKKRKKKKKSGSPVLNVQPEALNTAELSSQAAETAISNDQTSVNPPPKTSKKRPRTDANALETDNTLKATPAPVHAQAVSDEATENIPPKKKKVKHSKTENLNVRPGADHTAVAKSATLPASDIPAAETAQDQAKQKSKKRKSSPGPNQDSDKQKPSLPPNANTVPDAEDSITQKSPEVAQPKKKKPSRTKQVEQMDGIQESAEKGPPAHSAASVPDKVPASKQVKERKSKDSSEEKQSTKSLTKSPPDQQEPEKSDAAKPSKKKGAKKAKDATTEPQQGDKSSPDVKQATLAAVQAIMARFKGKDTPPQPTPTTDGETPVAEPQTNLEASSTANATKLDDSTKTVTKAVSNHVDDLAPLETPSRRTENTSKDHPSKAQESTGVGTGTSIAAPNPTPTLSAPRRVKPLSCSYCDTAPYHYRSKCKLFRGNGVSGLENRIQELESAVESGAEDAQRQAIITELKQEVENKVGRPYRPPNPQTTAKTQNTPKSSAAPPDSTPSIPSQVESTSARVHASKRSARYTPPAEQEDARGADLGSENSAPPVTESTFAGASEKISARKPPRVIKSPNALQKENNLKFPSFSPFLDARDISNYTEKDLEALIRGPPVTAKDVPSTETSEEEQEEERESLVDDEDEDADKVEGKYIRPNYASSSEDDQDDDDDGPSEGVNKAGAPLEPPKLARAALEKQTSPTSSSSGDSSSENFREGNISFQEMEALGSSGELDRTGDVAFEKAYANDISSISGNPLLTYGQSNDLEANPLTQTAMCMRSSSEESEDEIVDDPTSDKPDASNNTLEQDDPIENEDPTESPEMTPRSVPVQTTTRENPADNSVSRSPATDKQLARDGSTESHSQAAVQDTTPKAIPPKRKGVLTPISELPIPPHPGTRVIKLPLAATPTDISRRLTRTPARGGQPVAAVHVDEARAELEVPADPPTRVTRRSSRTAVAASSVTTPARASTVAKPVVEEDGDGDAEVPRTRLRTSSRLQLRASSAQPENTPTTPGSKAFTAKSTTGKKGHAKLPSKAPNASNQKKQVVEQAPNDEVDAPLGTLPVGNTSLTSWATLPEEGDSQTMNDSYEMKDELLPSSNPAHGSSSPNDDGGVDVDAGSTQSPLFLHSATQQSLPYSQYPDLGTKAMETQQESDEEDEVEAVVQMPEPISAPRYRGLTALQGVKNFSRPTLRPARFEQKPVEDLYGRSGKDSDSSDGSDSSDSEAEGKSRASHIPESRRAGAQTTRRK</sequence>
<reference evidence="2 3" key="1">
    <citation type="journal article" date="2018" name="Evol. Lett.">
        <title>Horizontal gene cluster transfer increased hallucinogenic mushroom diversity.</title>
        <authorList>
            <person name="Reynolds H.T."/>
            <person name="Vijayakumar V."/>
            <person name="Gluck-Thaler E."/>
            <person name="Korotkin H.B."/>
            <person name="Matheny P.B."/>
            <person name="Slot J.C."/>
        </authorList>
    </citation>
    <scope>NUCLEOTIDE SEQUENCE [LARGE SCALE GENOMIC DNA]</scope>
    <source>
        <strain evidence="2 3">2629</strain>
    </source>
</reference>
<feature type="compositionally biased region" description="Polar residues" evidence="1">
    <location>
        <begin position="1193"/>
        <end position="1210"/>
    </location>
</feature>
<evidence type="ECO:0000313" key="3">
    <source>
        <dbReference type="Proteomes" id="UP000284842"/>
    </source>
</evidence>
<feature type="region of interest" description="Disordered" evidence="1">
    <location>
        <begin position="96"/>
        <end position="602"/>
    </location>
</feature>
<feature type="compositionally biased region" description="Polar residues" evidence="1">
    <location>
        <begin position="1251"/>
        <end position="1260"/>
    </location>
</feature>
<feature type="compositionally biased region" description="Basic and acidic residues" evidence="1">
    <location>
        <begin position="1412"/>
        <end position="1426"/>
    </location>
</feature>
<feature type="compositionally biased region" description="Acidic residues" evidence="1">
    <location>
        <begin position="994"/>
        <end position="1006"/>
    </location>
</feature>
<feature type="compositionally biased region" description="Polar residues" evidence="1">
    <location>
        <begin position="520"/>
        <end position="532"/>
    </location>
</feature>
<feature type="compositionally biased region" description="Polar residues" evidence="1">
    <location>
        <begin position="119"/>
        <end position="140"/>
    </location>
</feature>
<feature type="compositionally biased region" description="Acidic residues" evidence="1">
    <location>
        <begin position="815"/>
        <end position="836"/>
    </location>
</feature>
<gene>
    <name evidence="2" type="ORF">CVT24_000281</name>
</gene>
<feature type="compositionally biased region" description="Polar residues" evidence="1">
    <location>
        <begin position="1016"/>
        <end position="1036"/>
    </location>
</feature>
<feature type="region of interest" description="Disordered" evidence="1">
    <location>
        <begin position="660"/>
        <end position="782"/>
    </location>
</feature>
<comment type="caution">
    <text evidence="2">The sequence shown here is derived from an EMBL/GenBank/DDBJ whole genome shotgun (WGS) entry which is preliminary data.</text>
</comment>
<feature type="compositionally biased region" description="Low complexity" evidence="1">
    <location>
        <begin position="1179"/>
        <end position="1192"/>
    </location>
</feature>
<feature type="compositionally biased region" description="Basic and acidic residues" evidence="1">
    <location>
        <begin position="1381"/>
        <end position="1400"/>
    </location>
</feature>
<dbReference type="OrthoDB" id="3357439at2759"/>
<feature type="compositionally biased region" description="Acidic residues" evidence="1">
    <location>
        <begin position="851"/>
        <end position="862"/>
    </location>
</feature>
<accession>A0A409YD90</accession>
<feature type="region of interest" description="Disordered" evidence="1">
    <location>
        <begin position="795"/>
        <end position="919"/>
    </location>
</feature>
<name>A0A409YD90_9AGAR</name>
<proteinExistence type="predicted"/>
<feature type="compositionally biased region" description="Basic and acidic residues" evidence="1">
    <location>
        <begin position="420"/>
        <end position="435"/>
    </location>
</feature>
<feature type="compositionally biased region" description="Acidic residues" evidence="1">
    <location>
        <begin position="1401"/>
        <end position="1411"/>
    </location>
</feature>
<keyword evidence="3" id="KW-1185">Reference proteome</keyword>
<feature type="compositionally biased region" description="Polar residues" evidence="1">
    <location>
        <begin position="1283"/>
        <end position="1295"/>
    </location>
</feature>
<feature type="region of interest" description="Disordered" evidence="1">
    <location>
        <begin position="1126"/>
        <end position="1435"/>
    </location>
</feature>
<feature type="compositionally biased region" description="Polar residues" evidence="1">
    <location>
        <begin position="1305"/>
        <end position="1323"/>
    </location>
</feature>
<evidence type="ECO:0000313" key="2">
    <source>
        <dbReference type="EMBL" id="PPR00987.1"/>
    </source>
</evidence>
<feature type="compositionally biased region" description="Polar residues" evidence="1">
    <location>
        <begin position="1047"/>
        <end position="1058"/>
    </location>
</feature>
<feature type="compositionally biased region" description="Low complexity" evidence="1">
    <location>
        <begin position="888"/>
        <end position="899"/>
    </location>
</feature>
<feature type="compositionally biased region" description="Acidic residues" evidence="1">
    <location>
        <begin position="1338"/>
        <end position="1347"/>
    </location>
</feature>
<evidence type="ECO:0000256" key="1">
    <source>
        <dbReference type="SAM" id="MobiDB-lite"/>
    </source>
</evidence>
<feature type="compositionally biased region" description="Acidic residues" evidence="1">
    <location>
        <begin position="971"/>
        <end position="981"/>
    </location>
</feature>
<feature type="compositionally biased region" description="Basic residues" evidence="1">
    <location>
        <begin position="197"/>
        <end position="206"/>
    </location>
</feature>
<feature type="compositionally biased region" description="Polar residues" evidence="1">
    <location>
        <begin position="221"/>
        <end position="239"/>
    </location>
</feature>
<dbReference type="EMBL" id="NHTK01001281">
    <property type="protein sequence ID" value="PPR00987.1"/>
    <property type="molecule type" value="Genomic_DNA"/>
</dbReference>
<feature type="region of interest" description="Disordered" evidence="1">
    <location>
        <begin position="959"/>
        <end position="1086"/>
    </location>
</feature>